<dbReference type="Proteomes" id="UP000242381">
    <property type="component" value="Unassembled WGS sequence"/>
</dbReference>
<dbReference type="AlphaFoldDB" id="A0A1X0SAN9"/>
<accession>A0A1X0SAN9</accession>
<dbReference type="VEuPathDB" id="FungiDB:BCV72DRAFT_313669"/>
<evidence type="ECO:0000313" key="2">
    <source>
        <dbReference type="Proteomes" id="UP000242381"/>
    </source>
</evidence>
<protein>
    <submittedName>
        <fullName evidence="1">Uncharacterized protein</fullName>
    </submittedName>
</protein>
<gene>
    <name evidence="1" type="ORF">BCV71DRAFT_232361</name>
</gene>
<name>A0A1X0SAN9_RHIZD</name>
<reference evidence="1 2" key="1">
    <citation type="journal article" date="2016" name="Proc. Natl. Acad. Sci. U.S.A.">
        <title>Lipid metabolic changes in an early divergent fungus govern the establishment of a mutualistic symbiosis with endobacteria.</title>
        <authorList>
            <person name="Lastovetsky O.A."/>
            <person name="Gaspar M.L."/>
            <person name="Mondo S.J."/>
            <person name="LaButti K.M."/>
            <person name="Sandor L."/>
            <person name="Grigoriev I.V."/>
            <person name="Henry S.A."/>
            <person name="Pawlowska T.E."/>
        </authorList>
    </citation>
    <scope>NUCLEOTIDE SEQUENCE [LARGE SCALE GENOMIC DNA]</scope>
    <source>
        <strain evidence="1 2">ATCC 11559</strain>
    </source>
</reference>
<proteinExistence type="predicted"/>
<dbReference type="EMBL" id="KV921280">
    <property type="protein sequence ID" value="ORE21346.1"/>
    <property type="molecule type" value="Genomic_DNA"/>
</dbReference>
<evidence type="ECO:0000313" key="1">
    <source>
        <dbReference type="EMBL" id="ORE21346.1"/>
    </source>
</evidence>
<organism evidence="1 2">
    <name type="scientific">Rhizopus microsporus</name>
    <dbReference type="NCBI Taxonomy" id="58291"/>
    <lineage>
        <taxon>Eukaryota</taxon>
        <taxon>Fungi</taxon>
        <taxon>Fungi incertae sedis</taxon>
        <taxon>Mucoromycota</taxon>
        <taxon>Mucoromycotina</taxon>
        <taxon>Mucoromycetes</taxon>
        <taxon>Mucorales</taxon>
        <taxon>Mucorineae</taxon>
        <taxon>Rhizopodaceae</taxon>
        <taxon>Rhizopus</taxon>
    </lineage>
</organism>
<sequence>MPLKCIDPRGSRYFSLLPLYKIDPKSIQIDAQSFWKLVKQCDNKIKPGYKTLDSLTSRSKKFAYIYLHVFSFGLNKCCYCRDVITTDGYALSFIFKKTVSIQDEPKREPKTPKDFVDIVDDAGIWDVDPSISTIFTAVDSTEYERVQTTSLRRKEHQECHLDEFKYISELPTLKTANLASFLLSASTRLQNYQRIHNYYCQDKWSQKSKFKAYINKQKGTQEIVKRLFDNSKKYGTLSTASAKYQTSLMERGRIYLCWRVFNRFLLLDYSEECTLSSSVNLVLDCGIAM</sequence>